<dbReference type="Pfam" id="PF14543">
    <property type="entry name" value="TAXi_N"/>
    <property type="match status" value="1"/>
</dbReference>
<evidence type="ECO:0000256" key="3">
    <source>
        <dbReference type="ARBA" id="ARBA00022750"/>
    </source>
</evidence>
<evidence type="ECO:0000313" key="10">
    <source>
        <dbReference type="Proteomes" id="UP000287651"/>
    </source>
</evidence>
<dbReference type="AlphaFoldDB" id="A0A427B4A9"/>
<accession>A0A427B4A9</accession>
<proteinExistence type="inferred from homology"/>
<dbReference type="PANTHER" id="PTHR47967">
    <property type="entry name" value="OS07G0603500 PROTEIN-RELATED"/>
    <property type="match status" value="1"/>
</dbReference>
<name>A0A427B4A9_ENSVE</name>
<evidence type="ECO:0000256" key="5">
    <source>
        <dbReference type="ARBA" id="ARBA00023180"/>
    </source>
</evidence>
<evidence type="ECO:0000256" key="4">
    <source>
        <dbReference type="ARBA" id="ARBA00022801"/>
    </source>
</evidence>
<organism evidence="9 10">
    <name type="scientific">Ensete ventricosum</name>
    <name type="common">Abyssinian banana</name>
    <name type="synonym">Musa ensete</name>
    <dbReference type="NCBI Taxonomy" id="4639"/>
    <lineage>
        <taxon>Eukaryota</taxon>
        <taxon>Viridiplantae</taxon>
        <taxon>Streptophyta</taxon>
        <taxon>Embryophyta</taxon>
        <taxon>Tracheophyta</taxon>
        <taxon>Spermatophyta</taxon>
        <taxon>Magnoliopsida</taxon>
        <taxon>Liliopsida</taxon>
        <taxon>Zingiberales</taxon>
        <taxon>Musaceae</taxon>
        <taxon>Ensete</taxon>
    </lineage>
</organism>
<keyword evidence="2" id="KW-0645">Protease</keyword>
<feature type="active site" evidence="6">
    <location>
        <position position="106"/>
    </location>
</feature>
<comment type="caution">
    <text evidence="9">The sequence shown here is derived from an EMBL/GenBank/DDBJ whole genome shotgun (WGS) entry which is preliminary data.</text>
</comment>
<evidence type="ECO:0000256" key="6">
    <source>
        <dbReference type="PIRSR" id="PIRSR601461-1"/>
    </source>
</evidence>
<dbReference type="EMBL" id="AMZH03000524">
    <property type="protein sequence ID" value="RRT83287.1"/>
    <property type="molecule type" value="Genomic_DNA"/>
</dbReference>
<dbReference type="InterPro" id="IPR033121">
    <property type="entry name" value="PEPTIDASE_A1"/>
</dbReference>
<evidence type="ECO:0000256" key="1">
    <source>
        <dbReference type="ARBA" id="ARBA00007447"/>
    </source>
</evidence>
<sequence>MAGRRYFLTAVVILVSLAYRTSAAGSGGFSARLFSRDDSRPPNATYAEEEEALMRTSDARLRYLEARHRHMVSPDSVEAPIFRGTSQYLMNLTLGTPPVTIPVTFDTGSGVTWVQSTPCVKCHDQDYPLYDRSKSSSYKPVDCSSKTCKYDGYRTKCINGSCAYVVAYADNSYSIGVVGTEYFTFAGTDDDPKKGMVEMSFGVGLENDGIFSEDEGGLLGIDRTGPSLINQLWKLVTPQFSHCLIPKRNPGSSLVLFGKRAELQGDPTPLQGINSYYVQLYDITVGIKKLHIPPGTFDLDRGGLVLDTGTPLTYLYRVAFDMVHDELDKQVKLKRVGGWTRRQCFYGNYGHLDDGTTVPVLRFHFEGLEVSVPPTYYFTVDGNFVCSTLMPTDSKPSVYGSFMQQNFEVGYDLEWSNVYISPKDCTKL</sequence>
<dbReference type="InterPro" id="IPR032799">
    <property type="entry name" value="TAXi_C"/>
</dbReference>
<feature type="domain" description="Peptidase A1" evidence="8">
    <location>
        <begin position="88"/>
        <end position="421"/>
    </location>
</feature>
<dbReference type="CDD" id="cd05476">
    <property type="entry name" value="pepsin_A_like_plant"/>
    <property type="match status" value="1"/>
</dbReference>
<evidence type="ECO:0000313" key="9">
    <source>
        <dbReference type="EMBL" id="RRT83287.1"/>
    </source>
</evidence>
<dbReference type="PRINTS" id="PR00792">
    <property type="entry name" value="PEPSIN"/>
</dbReference>
<keyword evidence="4" id="KW-0378">Hydrolase</keyword>
<dbReference type="InterPro" id="IPR021109">
    <property type="entry name" value="Peptidase_aspartic_dom_sf"/>
</dbReference>
<dbReference type="SUPFAM" id="SSF50630">
    <property type="entry name" value="Acid proteases"/>
    <property type="match status" value="1"/>
</dbReference>
<dbReference type="Gene3D" id="2.40.70.10">
    <property type="entry name" value="Acid Proteases"/>
    <property type="match status" value="2"/>
</dbReference>
<keyword evidence="7" id="KW-0732">Signal</keyword>
<dbReference type="InterPro" id="IPR051708">
    <property type="entry name" value="Plant_Aspart_Prot_A1"/>
</dbReference>
<reference evidence="9 10" key="1">
    <citation type="journal article" date="2014" name="Agronomy (Basel)">
        <title>A Draft Genome Sequence for Ensete ventricosum, the Drought-Tolerant Tree Against Hunger.</title>
        <authorList>
            <person name="Harrison J."/>
            <person name="Moore K.A."/>
            <person name="Paszkiewicz K."/>
            <person name="Jones T."/>
            <person name="Grant M."/>
            <person name="Ambacheew D."/>
            <person name="Muzemil S."/>
            <person name="Studholme D.J."/>
        </authorList>
    </citation>
    <scope>NUCLEOTIDE SEQUENCE [LARGE SCALE GENOMIC DNA]</scope>
</reference>
<dbReference type="InterPro" id="IPR032861">
    <property type="entry name" value="TAXi_N"/>
</dbReference>
<dbReference type="Proteomes" id="UP000287651">
    <property type="component" value="Unassembled WGS sequence"/>
</dbReference>
<feature type="signal peptide" evidence="7">
    <location>
        <begin position="1"/>
        <end position="23"/>
    </location>
</feature>
<keyword evidence="3" id="KW-0064">Aspartyl protease</keyword>
<dbReference type="GO" id="GO:0005576">
    <property type="term" value="C:extracellular region"/>
    <property type="evidence" value="ECO:0007669"/>
    <property type="project" value="TreeGrafter"/>
</dbReference>
<evidence type="ECO:0000256" key="7">
    <source>
        <dbReference type="SAM" id="SignalP"/>
    </source>
</evidence>
<dbReference type="GO" id="GO:0006508">
    <property type="term" value="P:proteolysis"/>
    <property type="evidence" value="ECO:0007669"/>
    <property type="project" value="UniProtKB-KW"/>
</dbReference>
<keyword evidence="5" id="KW-0325">Glycoprotein</keyword>
<dbReference type="InterPro" id="IPR001461">
    <property type="entry name" value="Aspartic_peptidase_A1"/>
</dbReference>
<feature type="active site" evidence="6">
    <location>
        <position position="307"/>
    </location>
</feature>
<dbReference type="Pfam" id="PF14541">
    <property type="entry name" value="TAXi_C"/>
    <property type="match status" value="1"/>
</dbReference>
<feature type="chain" id="PRO_5019478435" description="Peptidase A1 domain-containing protein" evidence="7">
    <location>
        <begin position="24"/>
        <end position="428"/>
    </location>
</feature>
<gene>
    <name evidence="9" type="ORF">B296_00001339</name>
</gene>
<evidence type="ECO:0000256" key="2">
    <source>
        <dbReference type="ARBA" id="ARBA00022670"/>
    </source>
</evidence>
<dbReference type="InterPro" id="IPR034161">
    <property type="entry name" value="Pepsin-like_plant"/>
</dbReference>
<evidence type="ECO:0000259" key="8">
    <source>
        <dbReference type="PROSITE" id="PS51767"/>
    </source>
</evidence>
<dbReference type="PANTHER" id="PTHR47967:SF128">
    <property type="entry name" value="ASPARTIC PROTEINASE CDR1-LIKE"/>
    <property type="match status" value="1"/>
</dbReference>
<protein>
    <recommendedName>
        <fullName evidence="8">Peptidase A1 domain-containing protein</fullName>
    </recommendedName>
</protein>
<dbReference type="GO" id="GO:0004190">
    <property type="term" value="F:aspartic-type endopeptidase activity"/>
    <property type="evidence" value="ECO:0007669"/>
    <property type="project" value="UniProtKB-KW"/>
</dbReference>
<comment type="similarity">
    <text evidence="1">Belongs to the peptidase A1 family.</text>
</comment>
<dbReference type="PROSITE" id="PS51767">
    <property type="entry name" value="PEPTIDASE_A1"/>
    <property type="match status" value="1"/>
</dbReference>